<gene>
    <name evidence="3" type="ORF">DID88_009297</name>
</gene>
<dbReference type="PANTHER" id="PTHR24148:SF64">
    <property type="entry name" value="HETEROKARYON INCOMPATIBILITY DOMAIN-CONTAINING PROTEIN"/>
    <property type="match status" value="1"/>
</dbReference>
<dbReference type="PANTHER" id="PTHR24148">
    <property type="entry name" value="ANKYRIN REPEAT DOMAIN-CONTAINING PROTEIN 39 HOMOLOG-RELATED"/>
    <property type="match status" value="1"/>
</dbReference>
<organism evidence="3 4">
    <name type="scientific">Monilinia fructigena</name>
    <dbReference type="NCBI Taxonomy" id="38457"/>
    <lineage>
        <taxon>Eukaryota</taxon>
        <taxon>Fungi</taxon>
        <taxon>Dikarya</taxon>
        <taxon>Ascomycota</taxon>
        <taxon>Pezizomycotina</taxon>
        <taxon>Leotiomycetes</taxon>
        <taxon>Helotiales</taxon>
        <taxon>Sclerotiniaceae</taxon>
        <taxon>Monilinia</taxon>
    </lineage>
</organism>
<evidence type="ECO:0000259" key="2">
    <source>
        <dbReference type="Pfam" id="PF06985"/>
    </source>
</evidence>
<comment type="caution">
    <text evidence="3">The sequence shown here is derived from an EMBL/GenBank/DDBJ whole genome shotgun (WGS) entry which is preliminary data.</text>
</comment>
<evidence type="ECO:0000256" key="1">
    <source>
        <dbReference type="SAM" id="MobiDB-lite"/>
    </source>
</evidence>
<dbReference type="OrthoDB" id="265717at2759"/>
<dbReference type="InterPro" id="IPR010730">
    <property type="entry name" value="HET"/>
</dbReference>
<feature type="region of interest" description="Disordered" evidence="1">
    <location>
        <begin position="1"/>
        <end position="24"/>
    </location>
</feature>
<feature type="domain" description="Heterokaryon incompatibility" evidence="2">
    <location>
        <begin position="223"/>
        <end position="357"/>
    </location>
</feature>
<sequence length="362" mass="41846">MARNLSTTEDSASRPPSFSPQYRPLDRSKDEFRLLKILPPICFNKKSSDPMTLSWETVKCELQYESLSEMGGIHGLLEGCIHIDVALNQLKSKMDIERNILEPFRRNKMEALSQIYKQSRRILKYWGSERFKFQERPFEKWLETWIWDPLSANEDYFTPDPLVYFALSYAWTDKIPPYFGQEKYKGVGAVATASGITMREILEKMGEDPEDIDKVCGKSSDSLEEYARIIVDGNPVLVGKNLELALRTLREVPEIYQGTKIWVDALCINQNDVEEKNFEVKRIGKIYRKADRVISYLGDEMGHSGSVLEYMDEVSNLMSSEQKGLSTSFPKKVRMVKMLSDSIAKLFSRAYFNRIWLSRKSS</sequence>
<evidence type="ECO:0000313" key="3">
    <source>
        <dbReference type="EMBL" id="RAL58877.1"/>
    </source>
</evidence>
<feature type="compositionally biased region" description="Polar residues" evidence="1">
    <location>
        <begin position="1"/>
        <end position="20"/>
    </location>
</feature>
<dbReference type="AlphaFoldDB" id="A0A395IER8"/>
<dbReference type="Pfam" id="PF06985">
    <property type="entry name" value="HET"/>
    <property type="match status" value="1"/>
</dbReference>
<name>A0A395IER8_9HELO</name>
<keyword evidence="4" id="KW-1185">Reference proteome</keyword>
<dbReference type="Proteomes" id="UP000249056">
    <property type="component" value="Unassembled WGS sequence"/>
</dbReference>
<dbReference type="EMBL" id="QKRW01000066">
    <property type="protein sequence ID" value="RAL58877.1"/>
    <property type="molecule type" value="Genomic_DNA"/>
</dbReference>
<dbReference type="InterPro" id="IPR052895">
    <property type="entry name" value="HetReg/Transcr_Mod"/>
</dbReference>
<reference evidence="3 4" key="1">
    <citation type="submission" date="2018-06" db="EMBL/GenBank/DDBJ databases">
        <title>Genome Sequence of the Brown Rot Fungal Pathogen Monilinia fructigena.</title>
        <authorList>
            <person name="Landi L."/>
            <person name="De Miccolis Angelini R.M."/>
            <person name="Pollastro S."/>
            <person name="Abate D."/>
            <person name="Faretra F."/>
            <person name="Romanazzi G."/>
        </authorList>
    </citation>
    <scope>NUCLEOTIDE SEQUENCE [LARGE SCALE GENOMIC DNA]</scope>
    <source>
        <strain evidence="3 4">Mfrg269</strain>
    </source>
</reference>
<evidence type="ECO:0000313" key="4">
    <source>
        <dbReference type="Proteomes" id="UP000249056"/>
    </source>
</evidence>
<protein>
    <recommendedName>
        <fullName evidence="2">Heterokaryon incompatibility domain-containing protein</fullName>
    </recommendedName>
</protein>
<proteinExistence type="predicted"/>
<accession>A0A395IER8</accession>